<dbReference type="AlphaFoldDB" id="A5DR21"/>
<dbReference type="KEGG" id="pgu:PGUG_05722"/>
<dbReference type="GO" id="GO:0005868">
    <property type="term" value="C:cytoplasmic dynein complex"/>
    <property type="evidence" value="ECO:0007669"/>
    <property type="project" value="TreeGrafter"/>
</dbReference>
<keyword evidence="4" id="KW-0677">Repeat</keyword>
<keyword evidence="3" id="KW-0853">WD repeat</keyword>
<evidence type="ECO:0000313" key="7">
    <source>
        <dbReference type="Proteomes" id="UP000001997"/>
    </source>
</evidence>
<dbReference type="PANTHER" id="PTHR12442:SF22">
    <property type="entry name" value="CYTOPLASMIC DYNEIN 1 INTERMEDIATE CHAIN-RELATED"/>
    <property type="match status" value="1"/>
</dbReference>
<accession>A5DR21</accession>
<dbReference type="RefSeq" id="XP_001481959.2">
    <property type="nucleotide sequence ID" value="XM_001481909.1"/>
</dbReference>
<feature type="compositionally biased region" description="Basic and acidic residues" evidence="5">
    <location>
        <begin position="63"/>
        <end position="83"/>
    </location>
</feature>
<dbReference type="GO" id="GO:0010970">
    <property type="term" value="P:transport along microtubule"/>
    <property type="evidence" value="ECO:0007669"/>
    <property type="project" value="TreeGrafter"/>
</dbReference>
<dbReference type="InterPro" id="IPR036322">
    <property type="entry name" value="WD40_repeat_dom_sf"/>
</dbReference>
<dbReference type="InterPro" id="IPR001680">
    <property type="entry name" value="WD40_rpt"/>
</dbReference>
<name>A5DR21_PICGU</name>
<evidence type="ECO:0000256" key="3">
    <source>
        <dbReference type="ARBA" id="ARBA00022574"/>
    </source>
</evidence>
<dbReference type="PANTHER" id="PTHR12442">
    <property type="entry name" value="DYNEIN INTERMEDIATE CHAIN"/>
    <property type="match status" value="1"/>
</dbReference>
<dbReference type="STRING" id="294746.A5DR21"/>
<dbReference type="SUPFAM" id="SSF50978">
    <property type="entry name" value="WD40 repeat-like"/>
    <property type="match status" value="1"/>
</dbReference>
<dbReference type="InParanoid" id="A5DR21"/>
<evidence type="ECO:0000313" key="6">
    <source>
        <dbReference type="EMBL" id="EDK41624.2"/>
    </source>
</evidence>
<proteinExistence type="predicted"/>
<dbReference type="eggNOG" id="KOG1587">
    <property type="taxonomic scope" value="Eukaryota"/>
</dbReference>
<dbReference type="GeneID" id="5123773"/>
<dbReference type="InterPro" id="IPR050687">
    <property type="entry name" value="Dynein_IC"/>
</dbReference>
<evidence type="ECO:0000256" key="4">
    <source>
        <dbReference type="ARBA" id="ARBA00022737"/>
    </source>
</evidence>
<dbReference type="InterPro" id="IPR015943">
    <property type="entry name" value="WD40/YVTN_repeat-like_dom_sf"/>
</dbReference>
<dbReference type="Proteomes" id="UP000001997">
    <property type="component" value="Unassembled WGS sequence"/>
</dbReference>
<evidence type="ECO:0000256" key="2">
    <source>
        <dbReference type="ARBA" id="ARBA00022490"/>
    </source>
</evidence>
<gene>
    <name evidence="6" type="ORF">PGUG_05722</name>
</gene>
<dbReference type="EMBL" id="CH408162">
    <property type="protein sequence ID" value="EDK41624.2"/>
    <property type="molecule type" value="Genomic_DNA"/>
</dbReference>
<dbReference type="OrthoDB" id="366230at2759"/>
<reference evidence="6 7" key="1">
    <citation type="journal article" date="2009" name="Nature">
        <title>Evolution of pathogenicity and sexual reproduction in eight Candida genomes.</title>
        <authorList>
            <person name="Butler G."/>
            <person name="Rasmussen M.D."/>
            <person name="Lin M.F."/>
            <person name="Santos M.A."/>
            <person name="Sakthikumar S."/>
            <person name="Munro C.A."/>
            <person name="Rheinbay E."/>
            <person name="Grabherr M."/>
            <person name="Forche A."/>
            <person name="Reedy J.L."/>
            <person name="Agrafioti I."/>
            <person name="Arnaud M.B."/>
            <person name="Bates S."/>
            <person name="Brown A.J."/>
            <person name="Brunke S."/>
            <person name="Costanzo M.C."/>
            <person name="Fitzpatrick D.A."/>
            <person name="de Groot P.W."/>
            <person name="Harris D."/>
            <person name="Hoyer L.L."/>
            <person name="Hube B."/>
            <person name="Klis F.M."/>
            <person name="Kodira C."/>
            <person name="Lennard N."/>
            <person name="Logue M.E."/>
            <person name="Martin R."/>
            <person name="Neiman A.M."/>
            <person name="Nikolaou E."/>
            <person name="Quail M.A."/>
            <person name="Quinn J."/>
            <person name="Santos M.C."/>
            <person name="Schmitzberger F.F."/>
            <person name="Sherlock G."/>
            <person name="Shah P."/>
            <person name="Silverstein K.A."/>
            <person name="Skrzypek M.S."/>
            <person name="Soll D."/>
            <person name="Staggs R."/>
            <person name="Stansfield I."/>
            <person name="Stumpf M.P."/>
            <person name="Sudbery P.E."/>
            <person name="Srikantha T."/>
            <person name="Zeng Q."/>
            <person name="Berman J."/>
            <person name="Berriman M."/>
            <person name="Heitman J."/>
            <person name="Gow N.A."/>
            <person name="Lorenz M.C."/>
            <person name="Birren B.W."/>
            <person name="Kellis M."/>
            <person name="Cuomo C.A."/>
        </authorList>
    </citation>
    <scope>NUCLEOTIDE SEQUENCE [LARGE SCALE GENOMIC DNA]</scope>
    <source>
        <strain evidence="7">ATCC 6260 / CBS 566 / DSM 6381 / JCM 1539 / NBRC 10279 / NRRL Y-324</strain>
    </source>
</reference>
<dbReference type="GO" id="GO:0005737">
    <property type="term" value="C:cytoplasm"/>
    <property type="evidence" value="ECO:0007669"/>
    <property type="project" value="UniProtKB-SubCell"/>
</dbReference>
<feature type="region of interest" description="Disordered" evidence="5">
    <location>
        <begin position="1"/>
        <end position="39"/>
    </location>
</feature>
<keyword evidence="7" id="KW-1185">Reference proteome</keyword>
<evidence type="ECO:0000256" key="1">
    <source>
        <dbReference type="ARBA" id="ARBA00004496"/>
    </source>
</evidence>
<dbReference type="GO" id="GO:0045504">
    <property type="term" value="F:dynein heavy chain binding"/>
    <property type="evidence" value="ECO:0007669"/>
    <property type="project" value="TreeGrafter"/>
</dbReference>
<keyword evidence="2" id="KW-0963">Cytoplasm</keyword>
<dbReference type="Gene3D" id="2.130.10.10">
    <property type="entry name" value="YVTN repeat-like/Quinoprotein amine dehydrogenase"/>
    <property type="match status" value="1"/>
</dbReference>
<evidence type="ECO:0000256" key="5">
    <source>
        <dbReference type="SAM" id="MobiDB-lite"/>
    </source>
</evidence>
<dbReference type="GO" id="GO:0045503">
    <property type="term" value="F:dynein light chain binding"/>
    <property type="evidence" value="ECO:0007669"/>
    <property type="project" value="TreeGrafter"/>
</dbReference>
<feature type="region of interest" description="Disordered" evidence="5">
    <location>
        <begin position="59"/>
        <end position="89"/>
    </location>
</feature>
<sequence>MDRHQLLEQKRQRLEELRSRKKAENDHKPAKNDFAIQKDWEVPPVVTLKERITIDKAVQIGPENEKKEESEKKDEEQGEEIKSDVSGNINVGPSPLHDWTIINATLRDAIRDLGKLSIPQPPRDYISTPKTMSTPTNKLQKLSTSFHGTPTAMAKSSINGLLAVAYSCKAVVYSIEPQLFPEYYLESVSPITAILFDSESPSRIIGGLKSGSVVVWDLNNQISKTVSYLPSIRSPMFPIAPSIKHKHTFLHHKSAICGLVHRHGSEFASISHDGVVNAWSSHILAAPHRDSIQLNNPVQKVFPRNGLKSSDAFINDWVILHENGTVILNDTKFQDSSSCRMTDAFISNNLFIASGLDWTIHIWHLNSGKIFKVVNSDILIYSMSQRPEYQHQFIAIGVSITGEIILQLWDLDESKPILQMLVDKDEDLPRLPTFQTSELQVLFMTEKDIVVGSKNLCLWRLYNV</sequence>
<comment type="subcellular location">
    <subcellularLocation>
        <location evidence="1">Cytoplasm</location>
    </subcellularLocation>
</comment>
<organism evidence="6 7">
    <name type="scientific">Meyerozyma guilliermondii (strain ATCC 6260 / CBS 566 / DSM 6381 / JCM 1539 / NBRC 10279 / NRRL Y-324)</name>
    <name type="common">Yeast</name>
    <name type="synonym">Candida guilliermondii</name>
    <dbReference type="NCBI Taxonomy" id="294746"/>
    <lineage>
        <taxon>Eukaryota</taxon>
        <taxon>Fungi</taxon>
        <taxon>Dikarya</taxon>
        <taxon>Ascomycota</taxon>
        <taxon>Saccharomycotina</taxon>
        <taxon>Pichiomycetes</taxon>
        <taxon>Debaryomycetaceae</taxon>
        <taxon>Meyerozyma</taxon>
    </lineage>
</organism>
<dbReference type="HOGENOM" id="CLU_035475_0_0_1"/>
<protein>
    <submittedName>
        <fullName evidence="6">Uncharacterized protein</fullName>
    </submittedName>
</protein>
<dbReference type="SMART" id="SM00320">
    <property type="entry name" value="WD40"/>
    <property type="match status" value="3"/>
</dbReference>